<organism evidence="2 3">
    <name type="scientific">Thelonectria olida</name>
    <dbReference type="NCBI Taxonomy" id="1576542"/>
    <lineage>
        <taxon>Eukaryota</taxon>
        <taxon>Fungi</taxon>
        <taxon>Dikarya</taxon>
        <taxon>Ascomycota</taxon>
        <taxon>Pezizomycotina</taxon>
        <taxon>Sordariomycetes</taxon>
        <taxon>Hypocreomycetidae</taxon>
        <taxon>Hypocreales</taxon>
        <taxon>Nectriaceae</taxon>
        <taxon>Thelonectria</taxon>
    </lineage>
</organism>
<dbReference type="PANTHER" id="PTHR33112">
    <property type="entry name" value="DOMAIN PROTEIN, PUTATIVE-RELATED"/>
    <property type="match status" value="1"/>
</dbReference>
<gene>
    <name evidence="2" type="ORF">B0T10DRAFT_446710</name>
</gene>
<proteinExistence type="predicted"/>
<dbReference type="InterPro" id="IPR010730">
    <property type="entry name" value="HET"/>
</dbReference>
<accession>A0A9P8VVY1</accession>
<evidence type="ECO:0000313" key="2">
    <source>
        <dbReference type="EMBL" id="KAH6880426.1"/>
    </source>
</evidence>
<name>A0A9P8VVY1_9HYPO</name>
<protein>
    <submittedName>
        <fullName evidence="2">Heterokaryon incompatibility protein-domain-containing protein</fullName>
    </submittedName>
</protein>
<dbReference type="OrthoDB" id="5362512at2759"/>
<dbReference type="Pfam" id="PF06985">
    <property type="entry name" value="HET"/>
    <property type="match status" value="1"/>
</dbReference>
<feature type="domain" description="Heterokaryon incompatibility" evidence="1">
    <location>
        <begin position="234"/>
        <end position="388"/>
    </location>
</feature>
<evidence type="ECO:0000259" key="1">
    <source>
        <dbReference type="Pfam" id="PF06985"/>
    </source>
</evidence>
<evidence type="ECO:0000313" key="3">
    <source>
        <dbReference type="Proteomes" id="UP000777438"/>
    </source>
</evidence>
<keyword evidence="3" id="KW-1185">Reference proteome</keyword>
<dbReference type="PANTHER" id="PTHR33112:SF16">
    <property type="entry name" value="HETEROKARYON INCOMPATIBILITY DOMAIN-CONTAINING PROTEIN"/>
    <property type="match status" value="1"/>
</dbReference>
<sequence length="669" mass="74538">MSKPSRTVRDVRGAGDDERRALLQRPNLCTKCSSVLTDIECVRRATSIVGFNFQVPLRTLYDSAEIASCRMCSIFLYIALRSLDDPAIIDSPVADFLDAHATAFAVLTLRAHLQPEGQRKSAYDIHELDFHGTIVGTEIHGDLTDDCTESACMKFKVYVSPGGREASYISSRECDQDMGSTAAYSKIRSWMASCDAHHSSCPRPVPKPLPTRLLDLSDPAALRIRETRGECGQYAALSYCWGGGQTFVTSISSLDDALERIPMSSLPLTFQDAVAVTRSIGLAYLWVDALCIIQDSIEDRDTEVAAMAQIYQNASVVIMAASASGSDKGLLAPTTSPRSLETESTGWQLDLPIAFPDGGTSVIHLEYDRRENHTSLEPLDSRAWAYQEYMLCRRALIYGTSTLSWRCGQGIQTWNSWLRAHLWLAAQFLLPEHGKRDPCKETWMGLVTLYARRHLTFPEDKLPAISALASEVRRLSIENGGEPGKYLAGMWEHDLLHQMLWLTILDESRDVRRAAYCAPSWSWASVDCPISFSDLRIGRTEDSGMELQMIHCTVTPRSDLLPLGQVTGGVLRVEGYLISGTEVPKPETWIYGRSQPRRNNPVATLYLDCYRNDEAAVSKAQSCVWLRVQEKYGLALEHVEAAIYRRVGCVVSINNWSGLSMERRVVDLI</sequence>
<dbReference type="EMBL" id="JAGPYM010000026">
    <property type="protein sequence ID" value="KAH6880426.1"/>
    <property type="molecule type" value="Genomic_DNA"/>
</dbReference>
<comment type="caution">
    <text evidence="2">The sequence shown here is derived from an EMBL/GenBank/DDBJ whole genome shotgun (WGS) entry which is preliminary data.</text>
</comment>
<dbReference type="Proteomes" id="UP000777438">
    <property type="component" value="Unassembled WGS sequence"/>
</dbReference>
<dbReference type="AlphaFoldDB" id="A0A9P8VVY1"/>
<reference evidence="2 3" key="1">
    <citation type="journal article" date="2021" name="Nat. Commun.">
        <title>Genetic determinants of endophytism in the Arabidopsis root mycobiome.</title>
        <authorList>
            <person name="Mesny F."/>
            <person name="Miyauchi S."/>
            <person name="Thiergart T."/>
            <person name="Pickel B."/>
            <person name="Atanasova L."/>
            <person name="Karlsson M."/>
            <person name="Huettel B."/>
            <person name="Barry K.W."/>
            <person name="Haridas S."/>
            <person name="Chen C."/>
            <person name="Bauer D."/>
            <person name="Andreopoulos W."/>
            <person name="Pangilinan J."/>
            <person name="LaButti K."/>
            <person name="Riley R."/>
            <person name="Lipzen A."/>
            <person name="Clum A."/>
            <person name="Drula E."/>
            <person name="Henrissat B."/>
            <person name="Kohler A."/>
            <person name="Grigoriev I.V."/>
            <person name="Martin F.M."/>
            <person name="Hacquard S."/>
        </authorList>
    </citation>
    <scope>NUCLEOTIDE SEQUENCE [LARGE SCALE GENOMIC DNA]</scope>
    <source>
        <strain evidence="2 3">MPI-CAGE-CH-0241</strain>
    </source>
</reference>